<evidence type="ECO:0000313" key="1">
    <source>
        <dbReference type="EMBL" id="KXK59959.1"/>
    </source>
</evidence>
<dbReference type="EMBL" id="LRQV01000089">
    <property type="protein sequence ID" value="KXK59959.1"/>
    <property type="molecule type" value="Genomic_DNA"/>
</dbReference>
<name>A0A136PNF1_9ACTN</name>
<dbReference type="Pfam" id="PF06821">
    <property type="entry name" value="Ser_hydrolase"/>
    <property type="match status" value="1"/>
</dbReference>
<dbReference type="GO" id="GO:0016787">
    <property type="term" value="F:hydrolase activity"/>
    <property type="evidence" value="ECO:0007669"/>
    <property type="project" value="InterPro"/>
</dbReference>
<sequence length="69" mass="7535">MPRARLPFRSIVVASRTDPSATVDQVHGYARDWGAELYDAGEAGHLDTASGYGPWPAGELLLRRLVDEP</sequence>
<organism evidence="1 2">
    <name type="scientific">Micromonospora rosaria</name>
    <dbReference type="NCBI Taxonomy" id="47874"/>
    <lineage>
        <taxon>Bacteria</taxon>
        <taxon>Bacillati</taxon>
        <taxon>Actinomycetota</taxon>
        <taxon>Actinomycetes</taxon>
        <taxon>Micromonosporales</taxon>
        <taxon>Micromonosporaceae</taxon>
        <taxon>Micromonospora</taxon>
    </lineage>
</organism>
<dbReference type="Gene3D" id="3.40.50.1820">
    <property type="entry name" value="alpha/beta hydrolase"/>
    <property type="match status" value="1"/>
</dbReference>
<reference evidence="1 2" key="1">
    <citation type="submission" date="2016-01" db="EMBL/GenBank/DDBJ databases">
        <title>Whole genome sequence and analysis of Micromonospora rosaria DSM 803, which can produce antibacterial substance rosamicin.</title>
        <authorList>
            <person name="Yang H."/>
            <person name="He X."/>
            <person name="Zhu D."/>
        </authorList>
    </citation>
    <scope>NUCLEOTIDE SEQUENCE [LARGE SCALE GENOMIC DNA]</scope>
    <source>
        <strain evidence="1 2">DSM 803</strain>
    </source>
</reference>
<dbReference type="InterPro" id="IPR010662">
    <property type="entry name" value="RBBP9/YdeN"/>
</dbReference>
<accession>A0A136PNF1</accession>
<dbReference type="SUPFAM" id="SSF53474">
    <property type="entry name" value="alpha/beta-Hydrolases"/>
    <property type="match status" value="1"/>
</dbReference>
<dbReference type="RefSeq" id="WP_067369341.1">
    <property type="nucleotide sequence ID" value="NZ_JBIUBN010000018.1"/>
</dbReference>
<keyword evidence="2" id="KW-1185">Reference proteome</keyword>
<protein>
    <recommendedName>
        <fullName evidence="3">Alpha/beta hydrolase</fullName>
    </recommendedName>
</protein>
<comment type="caution">
    <text evidence="1">The sequence shown here is derived from an EMBL/GenBank/DDBJ whole genome shotgun (WGS) entry which is preliminary data.</text>
</comment>
<gene>
    <name evidence="1" type="ORF">AWW66_21310</name>
</gene>
<proteinExistence type="predicted"/>
<dbReference type="Proteomes" id="UP000070620">
    <property type="component" value="Unassembled WGS sequence"/>
</dbReference>
<dbReference type="InterPro" id="IPR029058">
    <property type="entry name" value="AB_hydrolase_fold"/>
</dbReference>
<evidence type="ECO:0008006" key="3">
    <source>
        <dbReference type="Google" id="ProtNLM"/>
    </source>
</evidence>
<evidence type="ECO:0000313" key="2">
    <source>
        <dbReference type="Proteomes" id="UP000070620"/>
    </source>
</evidence>
<dbReference type="AlphaFoldDB" id="A0A136PNF1"/>